<dbReference type="Proteomes" id="UP000441208">
    <property type="component" value="Unassembled WGS sequence"/>
</dbReference>
<dbReference type="Proteomes" id="UP000440367">
    <property type="component" value="Unassembled WGS sequence"/>
</dbReference>
<evidence type="ECO:0000313" key="11">
    <source>
        <dbReference type="Proteomes" id="UP000437068"/>
    </source>
</evidence>
<evidence type="ECO:0000313" key="9">
    <source>
        <dbReference type="Proteomes" id="UP000429523"/>
    </source>
</evidence>
<name>A0A6A3PGA7_9STRA</name>
<dbReference type="AlphaFoldDB" id="A0A6A3PGA7"/>
<proteinExistence type="predicted"/>
<protein>
    <recommendedName>
        <fullName evidence="16">Secreted protein</fullName>
    </recommendedName>
</protein>
<gene>
    <name evidence="8" type="ORF">PF001_g24503</name>
    <name evidence="7" type="ORF">PF002_g16010</name>
    <name evidence="6" type="ORF">PF005_g25900</name>
    <name evidence="5" type="ORF">PF006_g27876</name>
    <name evidence="4" type="ORF">PF007_g31584</name>
    <name evidence="2" type="ORF">PF009_g24408</name>
    <name evidence="3" type="ORF">PF011_g28237</name>
</gene>
<organism evidence="4 14">
    <name type="scientific">Phytophthora fragariae</name>
    <dbReference type="NCBI Taxonomy" id="53985"/>
    <lineage>
        <taxon>Eukaryota</taxon>
        <taxon>Sar</taxon>
        <taxon>Stramenopiles</taxon>
        <taxon>Oomycota</taxon>
        <taxon>Peronosporomycetes</taxon>
        <taxon>Peronosporales</taxon>
        <taxon>Peronosporaceae</taxon>
        <taxon>Phytophthora</taxon>
    </lineage>
</organism>
<evidence type="ECO:0000313" key="15">
    <source>
        <dbReference type="Proteomes" id="UP000460718"/>
    </source>
</evidence>
<dbReference type="EMBL" id="QXGF01002277">
    <property type="protein sequence ID" value="KAE8925383.1"/>
    <property type="molecule type" value="Genomic_DNA"/>
</dbReference>
<evidence type="ECO:0000313" key="2">
    <source>
        <dbReference type="EMBL" id="KAE8925383.1"/>
    </source>
</evidence>
<comment type="caution">
    <text evidence="4">The sequence shown here is derived from an EMBL/GenBank/DDBJ whole genome shotgun (WGS) entry which is preliminary data.</text>
</comment>
<evidence type="ECO:0000313" key="4">
    <source>
        <dbReference type="EMBL" id="KAE9057622.1"/>
    </source>
</evidence>
<dbReference type="EMBL" id="QXGD01000926">
    <property type="protein sequence ID" value="KAE9220047.1"/>
    <property type="molecule type" value="Genomic_DNA"/>
</dbReference>
<dbReference type="EMBL" id="QXGE01002696">
    <property type="protein sequence ID" value="KAE9279885.1"/>
    <property type="molecule type" value="Genomic_DNA"/>
</dbReference>
<evidence type="ECO:0000313" key="12">
    <source>
        <dbReference type="Proteomes" id="UP000440367"/>
    </source>
</evidence>
<reference evidence="9 10" key="1">
    <citation type="submission" date="2018-08" db="EMBL/GenBank/DDBJ databases">
        <title>Genomic investigation of the strawberry pathogen Phytophthora fragariae indicates pathogenicity is determined by transcriptional variation in three key races.</title>
        <authorList>
            <person name="Adams T.M."/>
            <person name="Armitage A.D."/>
            <person name="Sobczyk M.K."/>
            <person name="Bates H.J."/>
            <person name="Dunwell J.M."/>
            <person name="Nellist C.F."/>
            <person name="Harrison R.J."/>
        </authorList>
    </citation>
    <scope>NUCLEOTIDE SEQUENCE [LARGE SCALE GENOMIC DNA]</scope>
    <source>
        <strain evidence="8 11">A4</strain>
        <strain evidence="7 12">BC-1</strain>
        <strain evidence="6 10">NOV-27</strain>
        <strain evidence="5 13">NOV-5</strain>
        <strain evidence="4 14">NOV-71</strain>
        <strain evidence="2 9">NOV-9</strain>
        <strain evidence="3 15">SCRP245</strain>
    </source>
</reference>
<dbReference type="Proteomes" id="UP000440732">
    <property type="component" value="Unassembled WGS sequence"/>
</dbReference>
<dbReference type="Proteomes" id="UP000460718">
    <property type="component" value="Unassembled WGS sequence"/>
</dbReference>
<evidence type="ECO:0000256" key="1">
    <source>
        <dbReference type="SAM" id="SignalP"/>
    </source>
</evidence>
<evidence type="ECO:0008006" key="16">
    <source>
        <dbReference type="Google" id="ProtNLM"/>
    </source>
</evidence>
<evidence type="ECO:0000313" key="10">
    <source>
        <dbReference type="Proteomes" id="UP000433483"/>
    </source>
</evidence>
<evidence type="ECO:0000313" key="8">
    <source>
        <dbReference type="EMBL" id="KAE9279885.1"/>
    </source>
</evidence>
<dbReference type="EMBL" id="QXFW01004471">
    <property type="protein sequence ID" value="KAE8965579.1"/>
    <property type="molecule type" value="Genomic_DNA"/>
</dbReference>
<dbReference type="Proteomes" id="UP000429523">
    <property type="component" value="Unassembled WGS sequence"/>
</dbReference>
<dbReference type="OrthoDB" id="10606222at2759"/>
<keyword evidence="10" id="KW-1185">Reference proteome</keyword>
<dbReference type="EMBL" id="QXGA01003950">
    <property type="protein sequence ID" value="KAE9077681.1"/>
    <property type="molecule type" value="Genomic_DNA"/>
</dbReference>
<evidence type="ECO:0000313" key="7">
    <source>
        <dbReference type="EMBL" id="KAE9220047.1"/>
    </source>
</evidence>
<sequence length="72" mass="7857">MSSMFWLGFSTCICNGVRSTVTSVHYRCKRKLAIVEPSVRFGANLTLFIYGTGAGAPVLFVNHSNLSRCLIG</sequence>
<evidence type="ECO:0000313" key="6">
    <source>
        <dbReference type="EMBL" id="KAE9174336.1"/>
    </source>
</evidence>
<feature type="chain" id="PRO_5036165526" description="Secreted protein" evidence="1">
    <location>
        <begin position="20"/>
        <end position="72"/>
    </location>
</feature>
<accession>A0A6A3PGA7</accession>
<dbReference type="EMBL" id="QXFZ01007014">
    <property type="protein sequence ID" value="KAE9057622.1"/>
    <property type="molecule type" value="Genomic_DNA"/>
</dbReference>
<dbReference type="Proteomes" id="UP000433483">
    <property type="component" value="Unassembled WGS sequence"/>
</dbReference>
<evidence type="ECO:0000313" key="3">
    <source>
        <dbReference type="EMBL" id="KAE8965579.1"/>
    </source>
</evidence>
<evidence type="ECO:0000313" key="5">
    <source>
        <dbReference type="EMBL" id="KAE9077681.1"/>
    </source>
</evidence>
<evidence type="ECO:0000313" key="13">
    <source>
        <dbReference type="Proteomes" id="UP000440732"/>
    </source>
</evidence>
<dbReference type="EMBL" id="QXGB01002881">
    <property type="protein sequence ID" value="KAE9174336.1"/>
    <property type="molecule type" value="Genomic_DNA"/>
</dbReference>
<dbReference type="Proteomes" id="UP000437068">
    <property type="component" value="Unassembled WGS sequence"/>
</dbReference>
<evidence type="ECO:0000313" key="14">
    <source>
        <dbReference type="Proteomes" id="UP000441208"/>
    </source>
</evidence>
<keyword evidence="1" id="KW-0732">Signal</keyword>
<feature type="signal peptide" evidence="1">
    <location>
        <begin position="1"/>
        <end position="19"/>
    </location>
</feature>